<protein>
    <submittedName>
        <fullName evidence="2">Uncharacterized protein</fullName>
    </submittedName>
</protein>
<evidence type="ECO:0000256" key="1">
    <source>
        <dbReference type="SAM" id="Phobius"/>
    </source>
</evidence>
<keyword evidence="1" id="KW-1133">Transmembrane helix</keyword>
<keyword evidence="1" id="KW-0812">Transmembrane</keyword>
<feature type="transmembrane region" description="Helical" evidence="1">
    <location>
        <begin position="6"/>
        <end position="24"/>
    </location>
</feature>
<reference evidence="2 3" key="2">
    <citation type="journal article" date="2022" name="Mol. Biol. Evol.">
        <title>Comparative Genomics Reveals Insights into the Divergent Evolution of Astigmatic Mites and Household Pest Adaptations.</title>
        <authorList>
            <person name="Xiong Q."/>
            <person name="Wan A.T."/>
            <person name="Liu X."/>
            <person name="Fung C.S."/>
            <person name="Xiao X."/>
            <person name="Malainual N."/>
            <person name="Hou J."/>
            <person name="Wang L."/>
            <person name="Wang M."/>
            <person name="Yang K.Y."/>
            <person name="Cui Y."/>
            <person name="Leung E.L."/>
            <person name="Nong W."/>
            <person name="Shin S.K."/>
            <person name="Au S.W."/>
            <person name="Jeong K.Y."/>
            <person name="Chew F.T."/>
            <person name="Hui J.H."/>
            <person name="Leung T.F."/>
            <person name="Tungtrongchitr A."/>
            <person name="Zhong N."/>
            <person name="Liu Z."/>
            <person name="Tsui S.K."/>
        </authorList>
    </citation>
    <scope>NUCLEOTIDE SEQUENCE [LARGE SCALE GENOMIC DNA]</scope>
    <source>
        <strain evidence="2">Derp</strain>
    </source>
</reference>
<reference evidence="2 3" key="1">
    <citation type="journal article" date="2018" name="J. Allergy Clin. Immunol.">
        <title>High-quality assembly of Dermatophagoides pteronyssinus genome and transcriptome reveals a wide range of novel allergens.</title>
        <authorList>
            <person name="Liu X.Y."/>
            <person name="Yang K.Y."/>
            <person name="Wang M.Q."/>
            <person name="Kwok J.S."/>
            <person name="Zeng X."/>
            <person name="Yang Z."/>
            <person name="Xiao X.J."/>
            <person name="Lau C.P."/>
            <person name="Li Y."/>
            <person name="Huang Z.M."/>
            <person name="Ba J.G."/>
            <person name="Yim A.K."/>
            <person name="Ouyang C.Y."/>
            <person name="Ngai S.M."/>
            <person name="Chan T.F."/>
            <person name="Leung E.L."/>
            <person name="Liu L."/>
            <person name="Liu Z.G."/>
            <person name="Tsui S.K."/>
        </authorList>
    </citation>
    <scope>NUCLEOTIDE SEQUENCE [LARGE SCALE GENOMIC DNA]</scope>
    <source>
        <strain evidence="2">Derp</strain>
    </source>
</reference>
<evidence type="ECO:0000313" key="3">
    <source>
        <dbReference type="Proteomes" id="UP000887458"/>
    </source>
</evidence>
<accession>A0ABQ8IQA6</accession>
<evidence type="ECO:0000313" key="2">
    <source>
        <dbReference type="EMBL" id="KAH9412518.1"/>
    </source>
</evidence>
<comment type="caution">
    <text evidence="2">The sequence shown here is derived from an EMBL/GenBank/DDBJ whole genome shotgun (WGS) entry which is preliminary data.</text>
</comment>
<gene>
    <name evidence="2" type="ORF">DERP_006480</name>
</gene>
<keyword evidence="1" id="KW-0472">Membrane</keyword>
<organism evidence="2 3">
    <name type="scientific">Dermatophagoides pteronyssinus</name>
    <name type="common">European house dust mite</name>
    <dbReference type="NCBI Taxonomy" id="6956"/>
    <lineage>
        <taxon>Eukaryota</taxon>
        <taxon>Metazoa</taxon>
        <taxon>Ecdysozoa</taxon>
        <taxon>Arthropoda</taxon>
        <taxon>Chelicerata</taxon>
        <taxon>Arachnida</taxon>
        <taxon>Acari</taxon>
        <taxon>Acariformes</taxon>
        <taxon>Sarcoptiformes</taxon>
        <taxon>Astigmata</taxon>
        <taxon>Psoroptidia</taxon>
        <taxon>Analgoidea</taxon>
        <taxon>Pyroglyphidae</taxon>
        <taxon>Dermatophagoidinae</taxon>
        <taxon>Dermatophagoides</taxon>
    </lineage>
</organism>
<proteinExistence type="predicted"/>
<name>A0ABQ8IQA6_DERPT</name>
<dbReference type="Proteomes" id="UP000887458">
    <property type="component" value="Unassembled WGS sequence"/>
</dbReference>
<keyword evidence="3" id="KW-1185">Reference proteome</keyword>
<sequence>MFKYCLITSFGSLIFVSPVIIIIISSHDTNEKFDPYKLSLADRFCINTNDCATQDILSLTNVKKEKRRNLT</sequence>
<dbReference type="EMBL" id="NJHN03000129">
    <property type="protein sequence ID" value="KAH9412518.1"/>
    <property type="molecule type" value="Genomic_DNA"/>
</dbReference>